<reference evidence="8 9" key="1">
    <citation type="submission" date="2023-07" db="EMBL/GenBank/DDBJ databases">
        <title>Genomic Encyclopedia of Type Strains, Phase IV (KMG-IV): sequencing the most valuable type-strain genomes for metagenomic binning, comparative biology and taxonomic classification.</title>
        <authorList>
            <person name="Goeker M."/>
        </authorList>
    </citation>
    <scope>NUCLEOTIDE SEQUENCE [LARGE SCALE GENOMIC DNA]</scope>
    <source>
        <strain evidence="8 9">DSM 19013</strain>
    </source>
</reference>
<dbReference type="PANTHER" id="PTHR43267">
    <property type="entry name" value="TRNA THREONYLCARBAMOYLADENOSINE DEHYDRATASE"/>
    <property type="match status" value="1"/>
</dbReference>
<dbReference type="Proteomes" id="UP001231124">
    <property type="component" value="Unassembled WGS sequence"/>
</dbReference>
<dbReference type="Pfam" id="PF14464">
    <property type="entry name" value="Prok-JAB"/>
    <property type="match status" value="1"/>
</dbReference>
<keyword evidence="9" id="KW-1185">Reference proteome</keyword>
<dbReference type="Gene3D" id="3.40.50.720">
    <property type="entry name" value="NAD(P)-binding Rossmann-like Domain"/>
    <property type="match status" value="1"/>
</dbReference>
<dbReference type="EMBL" id="JAUSVP010000007">
    <property type="protein sequence ID" value="MDQ0448124.1"/>
    <property type="molecule type" value="Genomic_DNA"/>
</dbReference>
<evidence type="ECO:0000256" key="4">
    <source>
        <dbReference type="ARBA" id="ARBA00022833"/>
    </source>
</evidence>
<dbReference type="InterPro" id="IPR028090">
    <property type="entry name" value="JAB_dom_prok"/>
</dbReference>
<keyword evidence="1" id="KW-0645">Protease</keyword>
<keyword evidence="5" id="KW-0482">Metalloprotease</keyword>
<keyword evidence="2" id="KW-0479">Metal-binding</keyword>
<feature type="domain" description="JAB" evidence="7">
    <location>
        <begin position="11"/>
        <end position="130"/>
    </location>
</feature>
<evidence type="ECO:0000256" key="2">
    <source>
        <dbReference type="ARBA" id="ARBA00022723"/>
    </source>
</evidence>
<gene>
    <name evidence="8" type="ORF">QO012_002632</name>
</gene>
<dbReference type="Gene3D" id="3.40.140.10">
    <property type="entry name" value="Cytidine Deaminase, domain 2"/>
    <property type="match status" value="1"/>
</dbReference>
<accession>A0ABU0I368</accession>
<evidence type="ECO:0000256" key="1">
    <source>
        <dbReference type="ARBA" id="ARBA00022670"/>
    </source>
</evidence>
<dbReference type="CDD" id="cd01483">
    <property type="entry name" value="E1_enzyme_family"/>
    <property type="match status" value="1"/>
</dbReference>
<evidence type="ECO:0000256" key="3">
    <source>
        <dbReference type="ARBA" id="ARBA00022801"/>
    </source>
</evidence>
<evidence type="ECO:0000313" key="9">
    <source>
        <dbReference type="Proteomes" id="UP001231124"/>
    </source>
</evidence>
<dbReference type="SUPFAM" id="SSF69572">
    <property type="entry name" value="Activating enzymes of the ubiquitin-like proteins"/>
    <property type="match status" value="1"/>
</dbReference>
<evidence type="ECO:0000313" key="8">
    <source>
        <dbReference type="EMBL" id="MDQ0448124.1"/>
    </source>
</evidence>
<feature type="domain" description="THIF-type NAD/FAD binding fold" evidence="6">
    <location>
        <begin position="181"/>
        <end position="419"/>
    </location>
</feature>
<keyword evidence="3" id="KW-0378">Hydrolase</keyword>
<proteinExistence type="predicted"/>
<organism evidence="8 9">
    <name type="scientific">Methylobacterium aerolatum</name>
    <dbReference type="NCBI Taxonomy" id="418708"/>
    <lineage>
        <taxon>Bacteria</taxon>
        <taxon>Pseudomonadati</taxon>
        <taxon>Pseudomonadota</taxon>
        <taxon>Alphaproteobacteria</taxon>
        <taxon>Hyphomicrobiales</taxon>
        <taxon>Methylobacteriaceae</taxon>
        <taxon>Methylobacterium</taxon>
    </lineage>
</organism>
<dbReference type="PANTHER" id="PTHR43267:SF1">
    <property type="entry name" value="TRNA THREONYLCARBAMOYLADENOSINE DEHYDRATASE"/>
    <property type="match status" value="1"/>
</dbReference>
<evidence type="ECO:0000256" key="5">
    <source>
        <dbReference type="ARBA" id="ARBA00023049"/>
    </source>
</evidence>
<dbReference type="RefSeq" id="WP_238201819.1">
    <property type="nucleotide sequence ID" value="NZ_BPQE01000005.1"/>
</dbReference>
<dbReference type="Pfam" id="PF00899">
    <property type="entry name" value="ThiF"/>
    <property type="match status" value="1"/>
</dbReference>
<dbReference type="InterPro" id="IPR035985">
    <property type="entry name" value="Ubiquitin-activating_enz"/>
</dbReference>
<protein>
    <submittedName>
        <fullName evidence="8">Molybdopterin/thiamine biosynthesis adenylyltransferase</fullName>
    </submittedName>
</protein>
<evidence type="ECO:0000259" key="7">
    <source>
        <dbReference type="Pfam" id="PF14464"/>
    </source>
</evidence>
<name>A0ABU0I368_9HYPH</name>
<evidence type="ECO:0000259" key="6">
    <source>
        <dbReference type="Pfam" id="PF00899"/>
    </source>
</evidence>
<dbReference type="InterPro" id="IPR045886">
    <property type="entry name" value="ThiF/MoeB/HesA"/>
</dbReference>
<comment type="caution">
    <text evidence="8">The sequence shown here is derived from an EMBL/GenBank/DDBJ whole genome shotgun (WGS) entry which is preliminary data.</text>
</comment>
<dbReference type="GO" id="GO:0016779">
    <property type="term" value="F:nucleotidyltransferase activity"/>
    <property type="evidence" value="ECO:0007669"/>
    <property type="project" value="UniProtKB-KW"/>
</dbReference>
<keyword evidence="8" id="KW-0548">Nucleotidyltransferase</keyword>
<sequence length="466" mass="50522">MLDLIMLDVHETELRALLATEDGAEASAYVLLATADIAADPWTGAARRRLVTRAVLPVPEEDRISASPVHVTWSTRGFVRLLKQAERDGLIPAIVHTHPGSTAFFSEQDDRNERDLFQIVANRSGDCRSFASIVMGGDGSVVGRLWKAPDHAQRCERVLVTGKRLAVHASEEAGGIPDSLDRQARLFGASFNPAIRALRVGIVGCGGTGSPTAMLLARLGIGHLLLVDDDVVEVTNLNRVHGARRSDAEAAVLKVDVLSREIEAAGLGVAVARFKGWVGDPGVRDALRSCDLLFGCTDDHDGRLFLNRFAYFYGVPVIDMGLRVLPAAEDRPYEMGARVTVLTPGTTCLLCRGLVDPRIASEEALRRTDPAEYERRKAEAYVTGGGDPAPAVVTFTTETACMGVNEFLQALTGFRGPGGMKDERRRRFETCEDRANKARPRPECEVCAGPGVWGLADVEPFLHRFG</sequence>
<dbReference type="InterPro" id="IPR000594">
    <property type="entry name" value="ThiF_NAD_FAD-bd"/>
</dbReference>
<keyword evidence="8" id="KW-0808">Transferase</keyword>
<keyword evidence="4" id="KW-0862">Zinc</keyword>